<protein>
    <submittedName>
        <fullName evidence="3">2,3-diketo-L-gulonate-binding periplasmic protein YiaO</fullName>
    </submittedName>
</protein>
<dbReference type="Proteomes" id="UP000315750">
    <property type="component" value="Chromosome"/>
</dbReference>
<dbReference type="InterPro" id="IPR038404">
    <property type="entry name" value="TRAP_DctP_sf"/>
</dbReference>
<dbReference type="Gene3D" id="3.40.190.170">
    <property type="entry name" value="Bacterial extracellular solute-binding protein, family 7"/>
    <property type="match status" value="1"/>
</dbReference>
<dbReference type="EMBL" id="CP036278">
    <property type="protein sequence ID" value="QDU55891.1"/>
    <property type="molecule type" value="Genomic_DNA"/>
</dbReference>
<dbReference type="GO" id="GO:0055085">
    <property type="term" value="P:transmembrane transport"/>
    <property type="evidence" value="ECO:0007669"/>
    <property type="project" value="InterPro"/>
</dbReference>
<name>A0A518AME3_9BACT</name>
<feature type="chain" id="PRO_5022155829" evidence="2">
    <location>
        <begin position="25"/>
        <end position="338"/>
    </location>
</feature>
<proteinExistence type="predicted"/>
<evidence type="ECO:0000313" key="4">
    <source>
        <dbReference type="Proteomes" id="UP000315750"/>
    </source>
</evidence>
<feature type="signal peptide" evidence="2">
    <location>
        <begin position="1"/>
        <end position="24"/>
    </location>
</feature>
<keyword evidence="1 2" id="KW-0732">Signal</keyword>
<gene>
    <name evidence="3" type="primary">yiaO</name>
    <name evidence="3" type="ORF">Pan181_20880</name>
</gene>
<dbReference type="Pfam" id="PF03480">
    <property type="entry name" value="DctP"/>
    <property type="match status" value="1"/>
</dbReference>
<dbReference type="InterPro" id="IPR018389">
    <property type="entry name" value="DctP_fam"/>
</dbReference>
<sequence precursor="true">MAKSTSLMAVALLAALFAATAVYAFRTGATVSTSEPHTLKLGHSLDQGHPVHAALEFMAERLDEKSSGTLRMEVIPNGQLGAETECVSLVQRGVIAMTKVSAAPLENFVPEMAIFGVPYVFEDEQHYWRVLESDLGRELLLAGEKQGLHGLCYYDAGARSFYTVSKPILEPADLAGLLIRVQESPTSIAMVEALGGSPTPVDFSDLYTNLQQGVLDGAENNPPSFYTNRHYEVCKQYSLDEHTRTPDLLVISQRWWSRLNTQQQQWLAEAAAESAEFERQLWKEKTEEALTKSKEKGVEVYTPDLQAFREQVKPLLESYRGSRVGDLIDRIQKMADDP</sequence>
<dbReference type="RefSeq" id="WP_197529119.1">
    <property type="nucleotide sequence ID" value="NZ_CP036278.1"/>
</dbReference>
<dbReference type="PANTHER" id="PTHR33376">
    <property type="match status" value="1"/>
</dbReference>
<reference evidence="3 4" key="1">
    <citation type="submission" date="2019-02" db="EMBL/GenBank/DDBJ databases">
        <title>Deep-cultivation of Planctomycetes and their phenomic and genomic characterization uncovers novel biology.</title>
        <authorList>
            <person name="Wiegand S."/>
            <person name="Jogler M."/>
            <person name="Boedeker C."/>
            <person name="Pinto D."/>
            <person name="Vollmers J."/>
            <person name="Rivas-Marin E."/>
            <person name="Kohn T."/>
            <person name="Peeters S.H."/>
            <person name="Heuer A."/>
            <person name="Rast P."/>
            <person name="Oberbeckmann S."/>
            <person name="Bunk B."/>
            <person name="Jeske O."/>
            <person name="Meyerdierks A."/>
            <person name="Storesund J.E."/>
            <person name="Kallscheuer N."/>
            <person name="Luecker S."/>
            <person name="Lage O.M."/>
            <person name="Pohl T."/>
            <person name="Merkel B.J."/>
            <person name="Hornburger P."/>
            <person name="Mueller R.-W."/>
            <person name="Bruemmer F."/>
            <person name="Labrenz M."/>
            <person name="Spormann A.M."/>
            <person name="Op den Camp H."/>
            <person name="Overmann J."/>
            <person name="Amann R."/>
            <person name="Jetten M.S.M."/>
            <person name="Mascher T."/>
            <person name="Medema M.H."/>
            <person name="Devos D.P."/>
            <person name="Kaster A.-K."/>
            <person name="Ovreas L."/>
            <person name="Rohde M."/>
            <person name="Galperin M.Y."/>
            <person name="Jogler C."/>
        </authorList>
    </citation>
    <scope>NUCLEOTIDE SEQUENCE [LARGE SCALE GENOMIC DNA]</scope>
    <source>
        <strain evidence="3 4">Pan181</strain>
    </source>
</reference>
<keyword evidence="4" id="KW-1185">Reference proteome</keyword>
<dbReference type="GO" id="GO:0030246">
    <property type="term" value="F:carbohydrate binding"/>
    <property type="evidence" value="ECO:0007669"/>
    <property type="project" value="TreeGrafter"/>
</dbReference>
<dbReference type="GO" id="GO:0030288">
    <property type="term" value="C:outer membrane-bounded periplasmic space"/>
    <property type="evidence" value="ECO:0007669"/>
    <property type="project" value="InterPro"/>
</dbReference>
<dbReference type="KEGG" id="amuc:Pan181_20880"/>
<dbReference type="CDD" id="cd13671">
    <property type="entry name" value="PBP2_TRAP_SBP_like_3"/>
    <property type="match status" value="1"/>
</dbReference>
<dbReference type="InterPro" id="IPR004682">
    <property type="entry name" value="TRAP_DctP"/>
</dbReference>
<evidence type="ECO:0000313" key="3">
    <source>
        <dbReference type="EMBL" id="QDU55891.1"/>
    </source>
</evidence>
<accession>A0A518AME3</accession>
<evidence type="ECO:0000256" key="2">
    <source>
        <dbReference type="SAM" id="SignalP"/>
    </source>
</evidence>
<evidence type="ECO:0000256" key="1">
    <source>
        <dbReference type="ARBA" id="ARBA00022729"/>
    </source>
</evidence>
<dbReference type="PIRSF" id="PIRSF006470">
    <property type="entry name" value="DctB"/>
    <property type="match status" value="1"/>
</dbReference>
<dbReference type="AlphaFoldDB" id="A0A518AME3"/>
<dbReference type="NCBIfam" id="TIGR00787">
    <property type="entry name" value="dctP"/>
    <property type="match status" value="1"/>
</dbReference>
<dbReference type="NCBIfam" id="NF037995">
    <property type="entry name" value="TRAP_S1"/>
    <property type="match status" value="1"/>
</dbReference>
<dbReference type="PANTHER" id="PTHR33376:SF2">
    <property type="entry name" value="DICARBOXYLATE-BINDING PERIPLASMIC PROTEIN"/>
    <property type="match status" value="1"/>
</dbReference>
<organism evidence="3 4">
    <name type="scientific">Aeoliella mucimassa</name>
    <dbReference type="NCBI Taxonomy" id="2527972"/>
    <lineage>
        <taxon>Bacteria</taxon>
        <taxon>Pseudomonadati</taxon>
        <taxon>Planctomycetota</taxon>
        <taxon>Planctomycetia</taxon>
        <taxon>Pirellulales</taxon>
        <taxon>Lacipirellulaceae</taxon>
        <taxon>Aeoliella</taxon>
    </lineage>
</organism>